<dbReference type="EMBL" id="MCGT01000009">
    <property type="protein sequence ID" value="ORX57070.1"/>
    <property type="molecule type" value="Genomic_DNA"/>
</dbReference>
<dbReference type="STRING" id="101127.A0A1X2GMH3"/>
<evidence type="ECO:0000256" key="10">
    <source>
        <dbReference type="SAM" id="SignalP"/>
    </source>
</evidence>
<dbReference type="GO" id="GO:0004190">
    <property type="term" value="F:aspartic-type endopeptidase activity"/>
    <property type="evidence" value="ECO:0007669"/>
    <property type="project" value="UniProtKB-KW"/>
</dbReference>
<evidence type="ECO:0000256" key="3">
    <source>
        <dbReference type="ARBA" id="ARBA00013205"/>
    </source>
</evidence>
<keyword evidence="7 9" id="KW-0378">Hydrolase</keyword>
<dbReference type="PROSITE" id="PS51767">
    <property type="entry name" value="PEPTIDASE_A1"/>
    <property type="match status" value="1"/>
</dbReference>
<keyword evidence="4 9" id="KW-0645">Protease</keyword>
<keyword evidence="13" id="KW-1185">Reference proteome</keyword>
<reference evidence="12 13" key="1">
    <citation type="submission" date="2016-07" db="EMBL/GenBank/DDBJ databases">
        <title>Pervasive Adenine N6-methylation of Active Genes in Fungi.</title>
        <authorList>
            <consortium name="DOE Joint Genome Institute"/>
            <person name="Mondo S.J."/>
            <person name="Dannebaum R.O."/>
            <person name="Kuo R.C."/>
            <person name="Labutti K."/>
            <person name="Haridas S."/>
            <person name="Kuo A."/>
            <person name="Salamov A."/>
            <person name="Ahrendt S.R."/>
            <person name="Lipzen A."/>
            <person name="Sullivan W."/>
            <person name="Andreopoulos W.B."/>
            <person name="Clum A."/>
            <person name="Lindquist E."/>
            <person name="Daum C."/>
            <person name="Ramamoorthy G.K."/>
            <person name="Gryganskyi A."/>
            <person name="Culley D."/>
            <person name="Magnuson J.K."/>
            <person name="James T.Y."/>
            <person name="O'Malley M.A."/>
            <person name="Stajich J.E."/>
            <person name="Spatafora J.W."/>
            <person name="Visel A."/>
            <person name="Grigoriev I.V."/>
        </authorList>
    </citation>
    <scope>NUCLEOTIDE SEQUENCE [LARGE SCALE GENOMIC DNA]</scope>
    <source>
        <strain evidence="12 13">NRRL 3301</strain>
    </source>
</reference>
<dbReference type="InterPro" id="IPR001461">
    <property type="entry name" value="Aspartic_peptidase_A1"/>
</dbReference>
<dbReference type="Gene3D" id="2.40.70.10">
    <property type="entry name" value="Acid Proteases"/>
    <property type="match status" value="2"/>
</dbReference>
<sequence>MKITASVAALIAGLCLVQAAPAGHEGVSHALVPNPHYKPDAKRDLARAIAKYADKTGVHALASTGVVPVKNIQRDVAYYGVIQVGTPPQKVLMDFDTGSSDLWVASTICSTCKSGKQALYNPTKSSTYKKDGRKWSITYGDGSNASGITAYDTVTIGGLKIKNQLVEMATTESSSFRTSTMTGILGLSFDALADVPGTITPVSNMIKQGLIKKPVFGVYLGKNGQAGEYVFGGYNKNHVKGAFTTIAVDNVSQGPYWGVHVDKLSAGKTTLKTAMYAILDTGTTLLIFPDALANQVAKSYGAKPNGDGTFNINCNASKLAPLNFTFKGKTFTVPPQSLIFQKSGSSCIAGFASGGNLPFTIMGDTFLKNNYVVFNPKAKTVQIAASK</sequence>
<keyword evidence="6 9" id="KW-0064">Aspartyl protease</keyword>
<dbReference type="OrthoDB" id="2747330at2759"/>
<evidence type="ECO:0000313" key="13">
    <source>
        <dbReference type="Proteomes" id="UP000242146"/>
    </source>
</evidence>
<dbReference type="InterPro" id="IPR001969">
    <property type="entry name" value="Aspartic_peptidase_AS"/>
</dbReference>
<comment type="similarity">
    <text evidence="2 9">Belongs to the peptidase A1 family.</text>
</comment>
<dbReference type="Pfam" id="PF00026">
    <property type="entry name" value="Asp"/>
    <property type="match status" value="1"/>
</dbReference>
<organism evidence="12 13">
    <name type="scientific">Hesseltinella vesiculosa</name>
    <dbReference type="NCBI Taxonomy" id="101127"/>
    <lineage>
        <taxon>Eukaryota</taxon>
        <taxon>Fungi</taxon>
        <taxon>Fungi incertae sedis</taxon>
        <taxon>Mucoromycota</taxon>
        <taxon>Mucoromycotina</taxon>
        <taxon>Mucoromycetes</taxon>
        <taxon>Mucorales</taxon>
        <taxon>Cunninghamellaceae</taxon>
        <taxon>Hesseltinella</taxon>
    </lineage>
</organism>
<evidence type="ECO:0000256" key="7">
    <source>
        <dbReference type="ARBA" id="ARBA00022801"/>
    </source>
</evidence>
<comment type="caution">
    <text evidence="12">The sequence shown here is derived from an EMBL/GenBank/DDBJ whole genome shotgun (WGS) entry which is preliminary data.</text>
</comment>
<dbReference type="InterPro" id="IPR033121">
    <property type="entry name" value="PEPTIDASE_A1"/>
</dbReference>
<dbReference type="FunFam" id="2.40.70.10:FF:000115">
    <property type="entry name" value="Lysosomal aspartic protease"/>
    <property type="match status" value="1"/>
</dbReference>
<evidence type="ECO:0000256" key="1">
    <source>
        <dbReference type="ARBA" id="ARBA00001130"/>
    </source>
</evidence>
<feature type="domain" description="Peptidase A1" evidence="11">
    <location>
        <begin position="78"/>
        <end position="384"/>
    </location>
</feature>
<name>A0A1X2GMH3_9FUNG</name>
<feature type="active site" evidence="8">
    <location>
        <position position="280"/>
    </location>
</feature>
<dbReference type="EC" id="3.4.23.21" evidence="3"/>
<evidence type="ECO:0000313" key="12">
    <source>
        <dbReference type="EMBL" id="ORX57070.1"/>
    </source>
</evidence>
<dbReference type="PROSITE" id="PS00141">
    <property type="entry name" value="ASP_PROTEASE"/>
    <property type="match status" value="2"/>
</dbReference>
<evidence type="ECO:0000256" key="2">
    <source>
        <dbReference type="ARBA" id="ARBA00007447"/>
    </source>
</evidence>
<gene>
    <name evidence="12" type="ORF">DM01DRAFT_1366673</name>
</gene>
<dbReference type="GO" id="GO:0006508">
    <property type="term" value="P:proteolysis"/>
    <property type="evidence" value="ECO:0007669"/>
    <property type="project" value="UniProtKB-KW"/>
</dbReference>
<evidence type="ECO:0000259" key="11">
    <source>
        <dbReference type="PROSITE" id="PS51767"/>
    </source>
</evidence>
<protein>
    <recommendedName>
        <fullName evidence="3">rhizopuspepsin</fullName>
        <ecNumber evidence="3">3.4.23.21</ecNumber>
    </recommendedName>
</protein>
<dbReference type="AlphaFoldDB" id="A0A1X2GMH3"/>
<evidence type="ECO:0000256" key="8">
    <source>
        <dbReference type="PIRSR" id="PIRSR601461-1"/>
    </source>
</evidence>
<dbReference type="PANTHER" id="PTHR47966">
    <property type="entry name" value="BETA-SITE APP-CLEAVING ENZYME, ISOFORM A-RELATED"/>
    <property type="match status" value="1"/>
</dbReference>
<feature type="chain" id="PRO_5012394462" description="rhizopuspepsin" evidence="10">
    <location>
        <begin position="20"/>
        <end position="387"/>
    </location>
</feature>
<evidence type="ECO:0000256" key="6">
    <source>
        <dbReference type="ARBA" id="ARBA00022750"/>
    </source>
</evidence>
<evidence type="ECO:0000256" key="4">
    <source>
        <dbReference type="ARBA" id="ARBA00022670"/>
    </source>
</evidence>
<accession>A0A1X2GMH3</accession>
<comment type="catalytic activity">
    <reaction evidence="1">
        <text>Hydrolysis of proteins with broad specificity similar to that of pepsin A, preferring hydrophobic residues at P1 and P1'. Clots milk and activates trypsinogen. Does not cleave 4-Gln-|-His-5, but does cleave 10-His-|-Leu-11 and 12-Val-|-Glu-13 in B chain of insulin.</text>
        <dbReference type="EC" id="3.4.23.21"/>
    </reaction>
</comment>
<dbReference type="InterPro" id="IPR021109">
    <property type="entry name" value="Peptidase_aspartic_dom_sf"/>
</dbReference>
<feature type="signal peptide" evidence="10">
    <location>
        <begin position="1"/>
        <end position="19"/>
    </location>
</feature>
<keyword evidence="5 10" id="KW-0732">Signal</keyword>
<evidence type="ECO:0000256" key="9">
    <source>
        <dbReference type="RuleBase" id="RU000454"/>
    </source>
</evidence>
<dbReference type="SUPFAM" id="SSF50630">
    <property type="entry name" value="Acid proteases"/>
    <property type="match status" value="1"/>
</dbReference>
<feature type="active site" evidence="8">
    <location>
        <position position="96"/>
    </location>
</feature>
<proteinExistence type="inferred from homology"/>
<dbReference type="PANTHER" id="PTHR47966:SF51">
    <property type="entry name" value="BETA-SITE APP-CLEAVING ENZYME, ISOFORM A-RELATED"/>
    <property type="match status" value="1"/>
</dbReference>
<dbReference type="Proteomes" id="UP000242146">
    <property type="component" value="Unassembled WGS sequence"/>
</dbReference>
<dbReference type="PRINTS" id="PR00792">
    <property type="entry name" value="PEPSIN"/>
</dbReference>
<evidence type="ECO:0000256" key="5">
    <source>
        <dbReference type="ARBA" id="ARBA00022729"/>
    </source>
</evidence>